<gene>
    <name evidence="1" type="ORF">E2C01_026257</name>
</gene>
<sequence length="92" mass="9937">MTQGTTQLAPRDTFPYSATARLAPNDTVPHSATVRLAPKDNVPHLLSPAREHRGIPCCPAYRLVPGLCSSLQYSSVCSTDFPAFPAACYITF</sequence>
<evidence type="ECO:0000313" key="1">
    <source>
        <dbReference type="EMBL" id="MPC32923.1"/>
    </source>
</evidence>
<proteinExistence type="predicted"/>
<accession>A0A5B7EIN4</accession>
<dbReference type="Proteomes" id="UP000324222">
    <property type="component" value="Unassembled WGS sequence"/>
</dbReference>
<protein>
    <submittedName>
        <fullName evidence="1">Uncharacterized protein</fullName>
    </submittedName>
</protein>
<organism evidence="1 2">
    <name type="scientific">Portunus trituberculatus</name>
    <name type="common">Swimming crab</name>
    <name type="synonym">Neptunus trituberculatus</name>
    <dbReference type="NCBI Taxonomy" id="210409"/>
    <lineage>
        <taxon>Eukaryota</taxon>
        <taxon>Metazoa</taxon>
        <taxon>Ecdysozoa</taxon>
        <taxon>Arthropoda</taxon>
        <taxon>Crustacea</taxon>
        <taxon>Multicrustacea</taxon>
        <taxon>Malacostraca</taxon>
        <taxon>Eumalacostraca</taxon>
        <taxon>Eucarida</taxon>
        <taxon>Decapoda</taxon>
        <taxon>Pleocyemata</taxon>
        <taxon>Brachyura</taxon>
        <taxon>Eubrachyura</taxon>
        <taxon>Portunoidea</taxon>
        <taxon>Portunidae</taxon>
        <taxon>Portuninae</taxon>
        <taxon>Portunus</taxon>
    </lineage>
</organism>
<dbReference type="EMBL" id="VSRR010002723">
    <property type="protein sequence ID" value="MPC32923.1"/>
    <property type="molecule type" value="Genomic_DNA"/>
</dbReference>
<dbReference type="AlphaFoldDB" id="A0A5B7EIN4"/>
<keyword evidence="2" id="KW-1185">Reference proteome</keyword>
<comment type="caution">
    <text evidence="1">The sequence shown here is derived from an EMBL/GenBank/DDBJ whole genome shotgun (WGS) entry which is preliminary data.</text>
</comment>
<name>A0A5B7EIN4_PORTR</name>
<evidence type="ECO:0000313" key="2">
    <source>
        <dbReference type="Proteomes" id="UP000324222"/>
    </source>
</evidence>
<reference evidence="1 2" key="1">
    <citation type="submission" date="2019-05" db="EMBL/GenBank/DDBJ databases">
        <title>Another draft genome of Portunus trituberculatus and its Hox gene families provides insights of decapod evolution.</title>
        <authorList>
            <person name="Jeong J.-H."/>
            <person name="Song I."/>
            <person name="Kim S."/>
            <person name="Choi T."/>
            <person name="Kim D."/>
            <person name="Ryu S."/>
            <person name="Kim W."/>
        </authorList>
    </citation>
    <scope>NUCLEOTIDE SEQUENCE [LARGE SCALE GENOMIC DNA]</scope>
    <source>
        <tissue evidence="1">Muscle</tissue>
    </source>
</reference>